<dbReference type="AlphaFoldDB" id="A0A0A9FB14"/>
<organism evidence="2">
    <name type="scientific">Arundo donax</name>
    <name type="common">Giant reed</name>
    <name type="synonym">Donax arundinaceus</name>
    <dbReference type="NCBI Taxonomy" id="35708"/>
    <lineage>
        <taxon>Eukaryota</taxon>
        <taxon>Viridiplantae</taxon>
        <taxon>Streptophyta</taxon>
        <taxon>Embryophyta</taxon>
        <taxon>Tracheophyta</taxon>
        <taxon>Spermatophyta</taxon>
        <taxon>Magnoliopsida</taxon>
        <taxon>Liliopsida</taxon>
        <taxon>Poales</taxon>
        <taxon>Poaceae</taxon>
        <taxon>PACMAD clade</taxon>
        <taxon>Arundinoideae</taxon>
        <taxon>Arundineae</taxon>
        <taxon>Arundo</taxon>
    </lineage>
</organism>
<sequence>MPLVCIVSVGELSVLFPVNVVLYPLLKYVTVVVPLVHLRVRLPLLLSRAKT</sequence>
<reference evidence="2" key="1">
    <citation type="submission" date="2014-09" db="EMBL/GenBank/DDBJ databases">
        <authorList>
            <person name="Magalhaes I.L.F."/>
            <person name="Oliveira U."/>
            <person name="Santos F.R."/>
            <person name="Vidigal T.H.D.A."/>
            <person name="Brescovit A.D."/>
            <person name="Santos A.J."/>
        </authorList>
    </citation>
    <scope>NUCLEOTIDE SEQUENCE</scope>
    <source>
        <tissue evidence="2">Shoot tissue taken approximately 20 cm above the soil surface</tissue>
    </source>
</reference>
<proteinExistence type="predicted"/>
<keyword evidence="1" id="KW-0812">Transmembrane</keyword>
<feature type="transmembrane region" description="Helical" evidence="1">
    <location>
        <begin position="20"/>
        <end position="40"/>
    </location>
</feature>
<name>A0A0A9FB14_ARUDO</name>
<evidence type="ECO:0000313" key="2">
    <source>
        <dbReference type="EMBL" id="JAE09517.1"/>
    </source>
</evidence>
<reference evidence="2" key="2">
    <citation type="journal article" date="2015" name="Data Brief">
        <title>Shoot transcriptome of the giant reed, Arundo donax.</title>
        <authorList>
            <person name="Barrero R.A."/>
            <person name="Guerrero F.D."/>
            <person name="Moolhuijzen P."/>
            <person name="Goolsby J.A."/>
            <person name="Tidwell J."/>
            <person name="Bellgard S.E."/>
            <person name="Bellgard M.I."/>
        </authorList>
    </citation>
    <scope>NUCLEOTIDE SEQUENCE</scope>
    <source>
        <tissue evidence="2">Shoot tissue taken approximately 20 cm above the soil surface</tissue>
    </source>
</reference>
<protein>
    <submittedName>
        <fullName evidence="2">Uncharacterized protein</fullName>
    </submittedName>
</protein>
<dbReference type="EMBL" id="GBRH01188379">
    <property type="protein sequence ID" value="JAE09517.1"/>
    <property type="molecule type" value="Transcribed_RNA"/>
</dbReference>
<evidence type="ECO:0000256" key="1">
    <source>
        <dbReference type="SAM" id="Phobius"/>
    </source>
</evidence>
<accession>A0A0A9FB14</accession>
<keyword evidence="1" id="KW-0472">Membrane</keyword>
<keyword evidence="1" id="KW-1133">Transmembrane helix</keyword>